<dbReference type="OrthoDB" id="8054395at2759"/>
<dbReference type="EMBL" id="CH963894">
    <property type="protein sequence ID" value="EDW77200.1"/>
    <property type="molecule type" value="Genomic_DNA"/>
</dbReference>
<dbReference type="AlphaFoldDB" id="B4MYL1"/>
<dbReference type="eggNOG" id="ENOG502R1NR">
    <property type="taxonomic scope" value="Eukaryota"/>
</dbReference>
<proteinExistence type="predicted"/>
<organism evidence="4 5">
    <name type="scientific">Drosophila willistoni</name>
    <name type="common">Fruit fly</name>
    <dbReference type="NCBI Taxonomy" id="7260"/>
    <lineage>
        <taxon>Eukaryota</taxon>
        <taxon>Metazoa</taxon>
        <taxon>Ecdysozoa</taxon>
        <taxon>Arthropoda</taxon>
        <taxon>Hexapoda</taxon>
        <taxon>Insecta</taxon>
        <taxon>Pterygota</taxon>
        <taxon>Neoptera</taxon>
        <taxon>Endopterygota</taxon>
        <taxon>Diptera</taxon>
        <taxon>Brachycera</taxon>
        <taxon>Muscomorpha</taxon>
        <taxon>Ephydroidea</taxon>
        <taxon>Drosophilidae</taxon>
        <taxon>Drosophila</taxon>
        <taxon>Sophophora</taxon>
    </lineage>
</organism>
<accession>B4MYL1</accession>
<protein>
    <recommendedName>
        <fullName evidence="3">Protein TsetseEP domain-containing protein</fullName>
    </recommendedName>
</protein>
<keyword evidence="2" id="KW-0732">Signal</keyword>
<evidence type="ECO:0000256" key="1">
    <source>
        <dbReference type="SAM" id="MobiDB-lite"/>
    </source>
</evidence>
<dbReference type="STRING" id="7260.B4MYL1"/>
<dbReference type="Pfam" id="PF05267">
    <property type="entry name" value="DUF725"/>
    <property type="match status" value="1"/>
</dbReference>
<dbReference type="PhylomeDB" id="B4MYL1"/>
<evidence type="ECO:0000256" key="2">
    <source>
        <dbReference type="SAM" id="SignalP"/>
    </source>
</evidence>
<dbReference type="InParanoid" id="B4MYL1"/>
<feature type="chain" id="PRO_5002816005" description="Protein TsetseEP domain-containing protein" evidence="2">
    <location>
        <begin position="19"/>
        <end position="340"/>
    </location>
</feature>
<gene>
    <name evidence="4" type="primary">Dwil\GK22059</name>
    <name evidence="4" type="ORF">Dwil_GK22059</name>
</gene>
<dbReference type="KEGG" id="dwi:6643244"/>
<evidence type="ECO:0000259" key="3">
    <source>
        <dbReference type="Pfam" id="PF05267"/>
    </source>
</evidence>
<evidence type="ECO:0000313" key="4">
    <source>
        <dbReference type="EMBL" id="EDW77200.1"/>
    </source>
</evidence>
<dbReference type="InterPro" id="IPR007931">
    <property type="entry name" value="TsetseEP"/>
</dbReference>
<reference evidence="4 5" key="1">
    <citation type="journal article" date="2007" name="Nature">
        <title>Evolution of genes and genomes on the Drosophila phylogeny.</title>
        <authorList>
            <consortium name="Drosophila 12 Genomes Consortium"/>
            <person name="Clark A.G."/>
            <person name="Eisen M.B."/>
            <person name="Smith D.R."/>
            <person name="Bergman C.M."/>
            <person name="Oliver B."/>
            <person name="Markow T.A."/>
            <person name="Kaufman T.C."/>
            <person name="Kellis M."/>
            <person name="Gelbart W."/>
            <person name="Iyer V.N."/>
            <person name="Pollard D.A."/>
            <person name="Sackton T.B."/>
            <person name="Larracuente A.M."/>
            <person name="Singh N.D."/>
            <person name="Abad J.P."/>
            <person name="Abt D.N."/>
            <person name="Adryan B."/>
            <person name="Aguade M."/>
            <person name="Akashi H."/>
            <person name="Anderson W.W."/>
            <person name="Aquadro C.F."/>
            <person name="Ardell D.H."/>
            <person name="Arguello R."/>
            <person name="Artieri C.G."/>
            <person name="Barbash D.A."/>
            <person name="Barker D."/>
            <person name="Barsanti P."/>
            <person name="Batterham P."/>
            <person name="Batzoglou S."/>
            <person name="Begun D."/>
            <person name="Bhutkar A."/>
            <person name="Blanco E."/>
            <person name="Bosak S.A."/>
            <person name="Bradley R.K."/>
            <person name="Brand A.D."/>
            <person name="Brent M.R."/>
            <person name="Brooks A.N."/>
            <person name="Brown R.H."/>
            <person name="Butlin R.K."/>
            <person name="Caggese C."/>
            <person name="Calvi B.R."/>
            <person name="Bernardo de Carvalho A."/>
            <person name="Caspi A."/>
            <person name="Castrezana S."/>
            <person name="Celniker S.E."/>
            <person name="Chang J.L."/>
            <person name="Chapple C."/>
            <person name="Chatterji S."/>
            <person name="Chinwalla A."/>
            <person name="Civetta A."/>
            <person name="Clifton S.W."/>
            <person name="Comeron J.M."/>
            <person name="Costello J.C."/>
            <person name="Coyne J.A."/>
            <person name="Daub J."/>
            <person name="David R.G."/>
            <person name="Delcher A.L."/>
            <person name="Delehaunty K."/>
            <person name="Do C.B."/>
            <person name="Ebling H."/>
            <person name="Edwards K."/>
            <person name="Eickbush T."/>
            <person name="Evans J.D."/>
            <person name="Filipski A."/>
            <person name="Findeiss S."/>
            <person name="Freyhult E."/>
            <person name="Fulton L."/>
            <person name="Fulton R."/>
            <person name="Garcia A.C."/>
            <person name="Gardiner A."/>
            <person name="Garfield D.A."/>
            <person name="Garvin B.E."/>
            <person name="Gibson G."/>
            <person name="Gilbert D."/>
            <person name="Gnerre S."/>
            <person name="Godfrey J."/>
            <person name="Good R."/>
            <person name="Gotea V."/>
            <person name="Gravely B."/>
            <person name="Greenberg A.J."/>
            <person name="Griffiths-Jones S."/>
            <person name="Gross S."/>
            <person name="Guigo R."/>
            <person name="Gustafson E.A."/>
            <person name="Haerty W."/>
            <person name="Hahn M.W."/>
            <person name="Halligan D.L."/>
            <person name="Halpern A.L."/>
            <person name="Halter G.M."/>
            <person name="Han M.V."/>
            <person name="Heger A."/>
            <person name="Hillier L."/>
            <person name="Hinrichs A.S."/>
            <person name="Holmes I."/>
            <person name="Hoskins R.A."/>
            <person name="Hubisz M.J."/>
            <person name="Hultmark D."/>
            <person name="Huntley M.A."/>
            <person name="Jaffe D.B."/>
            <person name="Jagadeeshan S."/>
            <person name="Jeck W.R."/>
            <person name="Johnson J."/>
            <person name="Jones C.D."/>
            <person name="Jordan W.C."/>
            <person name="Karpen G.H."/>
            <person name="Kataoka E."/>
            <person name="Keightley P.D."/>
            <person name="Kheradpour P."/>
            <person name="Kirkness E.F."/>
            <person name="Koerich L.B."/>
            <person name="Kristiansen K."/>
            <person name="Kudrna D."/>
            <person name="Kulathinal R.J."/>
            <person name="Kumar S."/>
            <person name="Kwok R."/>
            <person name="Lander E."/>
            <person name="Langley C.H."/>
            <person name="Lapoint R."/>
            <person name="Lazzaro B.P."/>
            <person name="Lee S.J."/>
            <person name="Levesque L."/>
            <person name="Li R."/>
            <person name="Lin C.F."/>
            <person name="Lin M.F."/>
            <person name="Lindblad-Toh K."/>
            <person name="Llopart A."/>
            <person name="Long M."/>
            <person name="Low L."/>
            <person name="Lozovsky E."/>
            <person name="Lu J."/>
            <person name="Luo M."/>
            <person name="Machado C.A."/>
            <person name="Makalowski W."/>
            <person name="Marzo M."/>
            <person name="Matsuda M."/>
            <person name="Matzkin L."/>
            <person name="McAllister B."/>
            <person name="McBride C.S."/>
            <person name="McKernan B."/>
            <person name="McKernan K."/>
            <person name="Mendez-Lago M."/>
            <person name="Minx P."/>
            <person name="Mollenhauer M.U."/>
            <person name="Montooth K."/>
            <person name="Mount S.M."/>
            <person name="Mu X."/>
            <person name="Myers E."/>
            <person name="Negre B."/>
            <person name="Newfeld S."/>
            <person name="Nielsen R."/>
            <person name="Noor M.A."/>
            <person name="O'Grady P."/>
            <person name="Pachter L."/>
            <person name="Papaceit M."/>
            <person name="Parisi M.J."/>
            <person name="Parisi M."/>
            <person name="Parts L."/>
            <person name="Pedersen J.S."/>
            <person name="Pesole G."/>
            <person name="Phillippy A.M."/>
            <person name="Ponting C.P."/>
            <person name="Pop M."/>
            <person name="Porcelli D."/>
            <person name="Powell J.R."/>
            <person name="Prohaska S."/>
            <person name="Pruitt K."/>
            <person name="Puig M."/>
            <person name="Quesneville H."/>
            <person name="Ram K.R."/>
            <person name="Rand D."/>
            <person name="Rasmussen M.D."/>
            <person name="Reed L.K."/>
            <person name="Reenan R."/>
            <person name="Reily A."/>
            <person name="Remington K.A."/>
            <person name="Rieger T.T."/>
            <person name="Ritchie M.G."/>
            <person name="Robin C."/>
            <person name="Rogers Y.H."/>
            <person name="Rohde C."/>
            <person name="Rozas J."/>
            <person name="Rubenfield M.J."/>
            <person name="Ruiz A."/>
            <person name="Russo S."/>
            <person name="Salzberg S.L."/>
            <person name="Sanchez-Gracia A."/>
            <person name="Saranga D.J."/>
            <person name="Sato H."/>
            <person name="Schaeffer S.W."/>
            <person name="Schatz M.C."/>
            <person name="Schlenke T."/>
            <person name="Schwartz R."/>
            <person name="Segarra C."/>
            <person name="Singh R.S."/>
            <person name="Sirot L."/>
            <person name="Sirota M."/>
            <person name="Sisneros N.B."/>
            <person name="Smith C.D."/>
            <person name="Smith T.F."/>
            <person name="Spieth J."/>
            <person name="Stage D.E."/>
            <person name="Stark A."/>
            <person name="Stephan W."/>
            <person name="Strausberg R.L."/>
            <person name="Strempel S."/>
            <person name="Sturgill D."/>
            <person name="Sutton G."/>
            <person name="Sutton G.G."/>
            <person name="Tao W."/>
            <person name="Teichmann S."/>
            <person name="Tobari Y.N."/>
            <person name="Tomimura Y."/>
            <person name="Tsolas J.M."/>
            <person name="Valente V.L."/>
            <person name="Venter E."/>
            <person name="Venter J.C."/>
            <person name="Vicario S."/>
            <person name="Vieira F.G."/>
            <person name="Vilella A.J."/>
            <person name="Villasante A."/>
            <person name="Walenz B."/>
            <person name="Wang J."/>
            <person name="Wasserman M."/>
            <person name="Watts T."/>
            <person name="Wilson D."/>
            <person name="Wilson R.K."/>
            <person name="Wing R.A."/>
            <person name="Wolfner M.F."/>
            <person name="Wong A."/>
            <person name="Wong G.K."/>
            <person name="Wu C.I."/>
            <person name="Wu G."/>
            <person name="Yamamoto D."/>
            <person name="Yang H.P."/>
            <person name="Yang S.P."/>
            <person name="Yorke J.A."/>
            <person name="Yoshida K."/>
            <person name="Zdobnov E."/>
            <person name="Zhang P."/>
            <person name="Zhang Y."/>
            <person name="Zimin A.V."/>
            <person name="Baldwin J."/>
            <person name="Abdouelleil A."/>
            <person name="Abdulkadir J."/>
            <person name="Abebe A."/>
            <person name="Abera B."/>
            <person name="Abreu J."/>
            <person name="Acer S.C."/>
            <person name="Aftuck L."/>
            <person name="Alexander A."/>
            <person name="An P."/>
            <person name="Anderson E."/>
            <person name="Anderson S."/>
            <person name="Arachi H."/>
            <person name="Azer M."/>
            <person name="Bachantsang P."/>
            <person name="Barry A."/>
            <person name="Bayul T."/>
            <person name="Berlin A."/>
            <person name="Bessette D."/>
            <person name="Bloom T."/>
            <person name="Blye J."/>
            <person name="Boguslavskiy L."/>
            <person name="Bonnet C."/>
            <person name="Boukhgalter B."/>
            <person name="Bourzgui I."/>
            <person name="Brown A."/>
            <person name="Cahill P."/>
            <person name="Channer S."/>
            <person name="Cheshatsang Y."/>
            <person name="Chuda L."/>
            <person name="Citroen M."/>
            <person name="Collymore A."/>
            <person name="Cooke P."/>
            <person name="Costello M."/>
            <person name="D'Aco K."/>
            <person name="Daza R."/>
            <person name="De Haan G."/>
            <person name="DeGray S."/>
            <person name="DeMaso C."/>
            <person name="Dhargay N."/>
            <person name="Dooley K."/>
            <person name="Dooley E."/>
            <person name="Doricent M."/>
            <person name="Dorje P."/>
            <person name="Dorjee K."/>
            <person name="Dupes A."/>
            <person name="Elong R."/>
            <person name="Falk J."/>
            <person name="Farina A."/>
            <person name="Faro S."/>
            <person name="Ferguson D."/>
            <person name="Fisher S."/>
            <person name="Foley C.D."/>
            <person name="Franke A."/>
            <person name="Friedrich D."/>
            <person name="Gadbois L."/>
            <person name="Gearin G."/>
            <person name="Gearin C.R."/>
            <person name="Giannoukos G."/>
            <person name="Goode T."/>
            <person name="Graham J."/>
            <person name="Grandbois E."/>
            <person name="Grewal S."/>
            <person name="Gyaltsen K."/>
            <person name="Hafez N."/>
            <person name="Hagos B."/>
            <person name="Hall J."/>
            <person name="Henson C."/>
            <person name="Hollinger A."/>
            <person name="Honan T."/>
            <person name="Huard M.D."/>
            <person name="Hughes L."/>
            <person name="Hurhula B."/>
            <person name="Husby M.E."/>
            <person name="Kamat A."/>
            <person name="Kanga B."/>
            <person name="Kashin S."/>
            <person name="Khazanovich D."/>
            <person name="Kisner P."/>
            <person name="Lance K."/>
            <person name="Lara M."/>
            <person name="Lee W."/>
            <person name="Lennon N."/>
            <person name="Letendre F."/>
            <person name="LeVine R."/>
            <person name="Lipovsky A."/>
            <person name="Liu X."/>
            <person name="Liu J."/>
            <person name="Liu S."/>
            <person name="Lokyitsang T."/>
            <person name="Lokyitsang Y."/>
            <person name="Lubonja R."/>
            <person name="Lui A."/>
            <person name="MacDonald P."/>
            <person name="Magnisalis V."/>
            <person name="Maru K."/>
            <person name="Matthews C."/>
            <person name="McCusker W."/>
            <person name="McDonough S."/>
            <person name="Mehta T."/>
            <person name="Meldrim J."/>
            <person name="Meneus L."/>
            <person name="Mihai O."/>
            <person name="Mihalev A."/>
            <person name="Mihova T."/>
            <person name="Mittelman R."/>
            <person name="Mlenga V."/>
            <person name="Montmayeur A."/>
            <person name="Mulrain L."/>
            <person name="Navidi A."/>
            <person name="Naylor J."/>
            <person name="Negash T."/>
            <person name="Nguyen T."/>
            <person name="Nguyen N."/>
            <person name="Nicol R."/>
            <person name="Norbu C."/>
            <person name="Norbu N."/>
            <person name="Novod N."/>
            <person name="O'Neill B."/>
            <person name="Osman S."/>
            <person name="Markiewicz E."/>
            <person name="Oyono O.L."/>
            <person name="Patti C."/>
            <person name="Phunkhang P."/>
            <person name="Pierre F."/>
            <person name="Priest M."/>
            <person name="Raghuraman S."/>
            <person name="Rege F."/>
            <person name="Reyes R."/>
            <person name="Rise C."/>
            <person name="Rogov P."/>
            <person name="Ross K."/>
            <person name="Ryan E."/>
            <person name="Settipalli S."/>
            <person name="Shea T."/>
            <person name="Sherpa N."/>
            <person name="Shi L."/>
            <person name="Shih D."/>
            <person name="Sparrow T."/>
            <person name="Spaulding J."/>
            <person name="Stalker J."/>
            <person name="Stange-Thomann N."/>
            <person name="Stavropoulos S."/>
            <person name="Stone C."/>
            <person name="Strader C."/>
            <person name="Tesfaye S."/>
            <person name="Thomson T."/>
            <person name="Thoulutsang Y."/>
            <person name="Thoulutsang D."/>
            <person name="Topham K."/>
            <person name="Topping I."/>
            <person name="Tsamla T."/>
            <person name="Vassiliev H."/>
            <person name="Vo A."/>
            <person name="Wangchuk T."/>
            <person name="Wangdi T."/>
            <person name="Weiand M."/>
            <person name="Wilkinson J."/>
            <person name="Wilson A."/>
            <person name="Yadav S."/>
            <person name="Young G."/>
            <person name="Yu Q."/>
            <person name="Zembek L."/>
            <person name="Zhong D."/>
            <person name="Zimmer A."/>
            <person name="Zwirko Z."/>
            <person name="Jaffe D.B."/>
            <person name="Alvarez P."/>
            <person name="Brockman W."/>
            <person name="Butler J."/>
            <person name="Chin C."/>
            <person name="Gnerre S."/>
            <person name="Grabherr M."/>
            <person name="Kleber M."/>
            <person name="Mauceli E."/>
            <person name="MacCallum I."/>
        </authorList>
    </citation>
    <scope>NUCLEOTIDE SEQUENCE [LARGE SCALE GENOMIC DNA]</scope>
    <source>
        <strain evidence="5">Tucson 14030-0811.24</strain>
    </source>
</reference>
<feature type="region of interest" description="Disordered" evidence="1">
    <location>
        <begin position="183"/>
        <end position="324"/>
    </location>
</feature>
<dbReference type="OMA" id="LNNPHQN"/>
<feature type="signal peptide" evidence="2">
    <location>
        <begin position="1"/>
        <end position="18"/>
    </location>
</feature>
<dbReference type="Proteomes" id="UP000007798">
    <property type="component" value="Unassembled WGS sequence"/>
</dbReference>
<evidence type="ECO:0000313" key="5">
    <source>
        <dbReference type="Proteomes" id="UP000007798"/>
    </source>
</evidence>
<feature type="domain" description="Protein TsetseEP" evidence="3">
    <location>
        <begin position="43"/>
        <end position="161"/>
    </location>
</feature>
<sequence>MFAKLCIVLLLAVGLSQAEIKYLPDGGLLQFMMQSRDLSLGNPECFVYYVPVLNDIVNQYQKDYELCLENAEAARQGIDDTTAANRTEIDNSASNACSALKECSAEKSALAYFECYVNAGSENAKSMYTISANSAELLAQVQEDYRLIQVNEFACTNKSERAYVENTAAAYADLDDCLKGIKPVPTASPDTTTSTTTSGSTEVDTSSSTNSEPITSESTSTTPDSSTSSDAPEESSSSSAAPEIPTSSDAPEESSSSSAAPTIPTSSANPEVPTSSDAPEESSSSSAAPEESSPISTEAPASSTTSNPEREQMPEEDLRAASNADIKSIIDNLKNWLKRH</sequence>
<keyword evidence="5" id="KW-1185">Reference proteome</keyword>
<feature type="compositionally biased region" description="Low complexity" evidence="1">
    <location>
        <begin position="187"/>
        <end position="306"/>
    </location>
</feature>
<dbReference type="HOGENOM" id="CLU_062307_0_0_1"/>
<feature type="compositionally biased region" description="Basic and acidic residues" evidence="1">
    <location>
        <begin position="308"/>
        <end position="319"/>
    </location>
</feature>
<name>B4MYL1_DROWI</name>